<dbReference type="GO" id="GO:0005886">
    <property type="term" value="C:plasma membrane"/>
    <property type="evidence" value="ECO:0007669"/>
    <property type="project" value="UniProtKB-SubCell"/>
</dbReference>
<evidence type="ECO:0000256" key="9">
    <source>
        <dbReference type="ARBA" id="ARBA00023136"/>
    </source>
</evidence>
<keyword evidence="4" id="KW-1003">Cell membrane</keyword>
<dbReference type="Gene3D" id="3.10.610.10">
    <property type="entry name" value="GSPII I/J protein-like"/>
    <property type="match status" value="1"/>
</dbReference>
<dbReference type="AlphaFoldDB" id="A0A3B0ZJH9"/>
<dbReference type="PANTHER" id="PTHR39583">
    <property type="entry name" value="TYPE II SECRETION SYSTEM PROTEIN J-RELATED"/>
    <property type="match status" value="1"/>
</dbReference>
<dbReference type="PROSITE" id="PS00409">
    <property type="entry name" value="PROKAR_NTER_METHYL"/>
    <property type="match status" value="1"/>
</dbReference>
<keyword evidence="8 10" id="KW-1133">Transmembrane helix</keyword>
<keyword evidence="6" id="KW-0997">Cell inner membrane</keyword>
<comment type="subcellular location">
    <subcellularLocation>
        <location evidence="1">Cell inner membrane</location>
        <topology evidence="1">Single-pass membrane protein</topology>
    </subcellularLocation>
</comment>
<dbReference type="InterPro" id="IPR010055">
    <property type="entry name" value="T2SS_protein-GspJ"/>
</dbReference>
<dbReference type="Pfam" id="PF07963">
    <property type="entry name" value="N_methyl"/>
    <property type="match status" value="1"/>
</dbReference>
<dbReference type="PANTHER" id="PTHR39583:SF2">
    <property type="entry name" value="TYPE II SECRETION SYSTEM PROTEIN J"/>
    <property type="match status" value="1"/>
</dbReference>
<evidence type="ECO:0000256" key="7">
    <source>
        <dbReference type="ARBA" id="ARBA00022692"/>
    </source>
</evidence>
<keyword evidence="7 10" id="KW-0812">Transmembrane</keyword>
<evidence type="ECO:0000256" key="4">
    <source>
        <dbReference type="ARBA" id="ARBA00022475"/>
    </source>
</evidence>
<name>A0A3B0ZJH9_9ZZZZ</name>
<evidence type="ECO:0000256" key="1">
    <source>
        <dbReference type="ARBA" id="ARBA00004377"/>
    </source>
</evidence>
<evidence type="ECO:0000256" key="2">
    <source>
        <dbReference type="ARBA" id="ARBA00011084"/>
    </source>
</evidence>
<keyword evidence="9 10" id="KW-0472">Membrane</keyword>
<evidence type="ECO:0000313" key="11">
    <source>
        <dbReference type="EMBL" id="VAW87467.1"/>
    </source>
</evidence>
<dbReference type="Pfam" id="PF11612">
    <property type="entry name" value="T2SSJ"/>
    <property type="match status" value="1"/>
</dbReference>
<sequence>MKTLRHHGFTLLELIVALAIFSVVSMLAFGGLVTIQDSREHITRVSTELAKLQMAFTILERDITQVVPRGIRGEFGDPKSALIGGGLGGSEGVEFTRTGLRNPTGRPRSHMQRVGYTVKENNLVRLSWLVLDRAQDTEAAEMILLENIESLSFRYLDTANRWATEWPPNLTDLSEVSLQIPKAIEVTLKIEGWGTLLRLFRTSGERPPVTATEEGSP</sequence>
<comment type="similarity">
    <text evidence="2">Belongs to the GSP J family.</text>
</comment>
<dbReference type="Gene3D" id="2.10.70.20">
    <property type="entry name" value="gspk-gspi-gspj complex like domains"/>
    <property type="match status" value="1"/>
</dbReference>
<dbReference type="NCBIfam" id="TIGR02532">
    <property type="entry name" value="IV_pilin_GFxxxE"/>
    <property type="match status" value="1"/>
</dbReference>
<dbReference type="InterPro" id="IPR051621">
    <property type="entry name" value="T2SS_protein_J"/>
</dbReference>
<gene>
    <name evidence="11" type="ORF">MNBD_GAMMA16-1825</name>
</gene>
<accession>A0A3B0ZJH9</accession>
<dbReference type="InterPro" id="IPR012902">
    <property type="entry name" value="N_methyl_site"/>
</dbReference>
<reference evidence="11" key="1">
    <citation type="submission" date="2018-06" db="EMBL/GenBank/DDBJ databases">
        <authorList>
            <person name="Zhirakovskaya E."/>
        </authorList>
    </citation>
    <scope>NUCLEOTIDE SEQUENCE</scope>
</reference>
<evidence type="ECO:0000256" key="6">
    <source>
        <dbReference type="ARBA" id="ARBA00022519"/>
    </source>
</evidence>
<feature type="transmembrane region" description="Helical" evidence="10">
    <location>
        <begin position="12"/>
        <end position="35"/>
    </location>
</feature>
<evidence type="ECO:0000256" key="10">
    <source>
        <dbReference type="SAM" id="Phobius"/>
    </source>
</evidence>
<dbReference type="GO" id="GO:0015628">
    <property type="term" value="P:protein secretion by the type II secretion system"/>
    <property type="evidence" value="ECO:0007669"/>
    <property type="project" value="InterPro"/>
</dbReference>
<dbReference type="NCBIfam" id="TIGR01711">
    <property type="entry name" value="gspJ"/>
    <property type="match status" value="1"/>
</dbReference>
<evidence type="ECO:0000256" key="5">
    <source>
        <dbReference type="ARBA" id="ARBA00022481"/>
    </source>
</evidence>
<keyword evidence="5" id="KW-0488">Methylation</keyword>
<protein>
    <recommendedName>
        <fullName evidence="3">Type II secretion system protein J</fullName>
    </recommendedName>
</protein>
<evidence type="ECO:0000256" key="8">
    <source>
        <dbReference type="ARBA" id="ARBA00022989"/>
    </source>
</evidence>
<dbReference type="GO" id="GO:0015627">
    <property type="term" value="C:type II protein secretion system complex"/>
    <property type="evidence" value="ECO:0007669"/>
    <property type="project" value="InterPro"/>
</dbReference>
<dbReference type="EMBL" id="UOFO01000123">
    <property type="protein sequence ID" value="VAW87467.1"/>
    <property type="molecule type" value="Genomic_DNA"/>
</dbReference>
<dbReference type="SUPFAM" id="SSF54523">
    <property type="entry name" value="Pili subunits"/>
    <property type="match status" value="1"/>
</dbReference>
<evidence type="ECO:0000256" key="3">
    <source>
        <dbReference type="ARBA" id="ARBA00021539"/>
    </source>
</evidence>
<organism evidence="11">
    <name type="scientific">hydrothermal vent metagenome</name>
    <dbReference type="NCBI Taxonomy" id="652676"/>
    <lineage>
        <taxon>unclassified sequences</taxon>
        <taxon>metagenomes</taxon>
        <taxon>ecological metagenomes</taxon>
    </lineage>
</organism>
<proteinExistence type="inferred from homology"/>
<dbReference type="InterPro" id="IPR045584">
    <property type="entry name" value="Pilin-like"/>
</dbReference>